<reference evidence="4" key="1">
    <citation type="journal article" date="2023" name="Front. Microbiol.">
        <title>Ralstonia chuxiongensis sp. nov., Ralstonia mojiangensis sp. nov., and Ralstonia soli sp. nov., isolated from tobacco fields, are three novel species in the family Burkholderiaceae.</title>
        <authorList>
            <person name="Lu C.H."/>
            <person name="Zhang Y.Y."/>
            <person name="Jiang N."/>
            <person name="Chen W."/>
            <person name="Shao X."/>
            <person name="Zhao Z.M."/>
            <person name="Lu W.L."/>
            <person name="Hu X."/>
            <person name="Xi Y.X."/>
            <person name="Zou S.Y."/>
            <person name="Wei Q.J."/>
            <person name="Lin Z.L."/>
            <person name="Gong L."/>
            <person name="Gai X.T."/>
            <person name="Zhang L.Q."/>
            <person name="Li J.Y."/>
            <person name="Jin Y."/>
            <person name="Xia Z.Y."/>
        </authorList>
    </citation>
    <scope>NUCLEOTIDE SEQUENCE [LARGE SCALE GENOMIC DNA]</scope>
    <source>
        <strain evidence="4">21YRMH01-3</strain>
    </source>
</reference>
<dbReference type="RefSeq" id="WP_253538535.1">
    <property type="nucleotide sequence ID" value="NZ_JAMYWC010000004.1"/>
</dbReference>
<evidence type="ECO:0000313" key="3">
    <source>
        <dbReference type="EMBL" id="MCP1173801.1"/>
    </source>
</evidence>
<dbReference type="Pfam" id="PF01832">
    <property type="entry name" value="Glucosaminidase"/>
    <property type="match status" value="1"/>
</dbReference>
<dbReference type="InterPro" id="IPR002901">
    <property type="entry name" value="MGlyc_endo_b_GlcNAc-like_dom"/>
</dbReference>
<dbReference type="InterPro" id="IPR051056">
    <property type="entry name" value="Glycosyl_Hydrolase_73"/>
</dbReference>
<accession>A0AA41WRQ8</accession>
<dbReference type="Proteomes" id="UP001162793">
    <property type="component" value="Unassembled WGS sequence"/>
</dbReference>
<protein>
    <submittedName>
        <fullName evidence="3">Glucosaminidase domain-containing protein</fullName>
    </submittedName>
</protein>
<proteinExistence type="predicted"/>
<dbReference type="SMART" id="SM00047">
    <property type="entry name" value="LYZ2"/>
    <property type="match status" value="1"/>
</dbReference>
<evidence type="ECO:0000256" key="1">
    <source>
        <dbReference type="ARBA" id="ARBA00022801"/>
    </source>
</evidence>
<dbReference type="PANTHER" id="PTHR33308:SF9">
    <property type="entry name" value="PEPTIDOGLYCAN HYDROLASE FLGJ"/>
    <property type="match status" value="1"/>
</dbReference>
<dbReference type="AlphaFoldDB" id="A0AA41WRQ8"/>
<evidence type="ECO:0000313" key="4">
    <source>
        <dbReference type="Proteomes" id="UP001162793"/>
    </source>
</evidence>
<dbReference type="GO" id="GO:0004040">
    <property type="term" value="F:amidase activity"/>
    <property type="evidence" value="ECO:0007669"/>
    <property type="project" value="InterPro"/>
</dbReference>
<evidence type="ECO:0000259" key="2">
    <source>
        <dbReference type="SMART" id="SM00047"/>
    </source>
</evidence>
<gene>
    <name evidence="3" type="ORF">NKG59_15675</name>
</gene>
<feature type="domain" description="Mannosyl-glycoprotein endo-beta-N-acetylglucosamidase-like" evidence="2">
    <location>
        <begin position="1"/>
        <end position="139"/>
    </location>
</feature>
<organism evidence="3 4">
    <name type="scientific">Ralstonia chuxiongensis</name>
    <dbReference type="NCBI Taxonomy" id="2957504"/>
    <lineage>
        <taxon>Bacteria</taxon>
        <taxon>Pseudomonadati</taxon>
        <taxon>Pseudomonadota</taxon>
        <taxon>Betaproteobacteria</taxon>
        <taxon>Burkholderiales</taxon>
        <taxon>Burkholderiaceae</taxon>
        <taxon>Ralstonia</taxon>
    </lineage>
</organism>
<keyword evidence="4" id="KW-1185">Reference proteome</keyword>
<sequence length="723" mass="74234">MSKDIDAFVRTNLPTAQAVASKIGVDPMVLLGQWGLETGWGKSVIPGTNNLGNIKGQGAAATDNMTGSTDQYRAYPTLDAFGQDFSGLISRKYQGAMNTGPDAVAYATALKKGGYAEDPQYTTKLPAAVQSVRASQGIDIDPSKIQWDAPQSGGSPDIAPQIDASKIQWDSAPTAVSKVIQPAQQQTYDPTSGMSTFDKVMAGAGKSVVDLGHGIRQLGAEAGNKLGLVSDQTVGDLRAQEDERKALDAPLMRTGAGTAGYVGGMLATSVIPATIGAKVAAGAGMANTANALRVIANPNTYKAAAAVGALQGAIQPVGTDDSRTMNAGLGAAGGMAGNAIVNGIGRIAQPVKNALSPILQQGADVLRNAGVPLDAAQQSGSAVLNRIRSALSDNPFTAGGEATKRATQQSAFNNAVLNTIGASGEAATPDVMKAAKNSIGQVFNDVAARNPVAYDNTLNQAITNIAQGARNELSDQQMGIITRQINNVLDKANNPGMAIDGSAYQNIKSGLDRISGGQDTAVGHWARQLRGVLDDALERSTAANGNQADYAALQQARQQWGNMRKIEGAIAADGSGDISPAKLANIVNQKANRASSVYGAGDQTLPDLAKAGRNLLTDRLPNSGTAARATMQLLAPALVGGSYGALQGDWEKAGIGALGGIALPKAAQYAINNPAVANYLANGIGNDAVRGVLMAPRNNALLNALVRRSVTPQLPVFQNGAQQ</sequence>
<dbReference type="EMBL" id="JAMYWC010000004">
    <property type="protein sequence ID" value="MCP1173801.1"/>
    <property type="molecule type" value="Genomic_DNA"/>
</dbReference>
<comment type="caution">
    <text evidence="3">The sequence shown here is derived from an EMBL/GenBank/DDBJ whole genome shotgun (WGS) entry which is preliminary data.</text>
</comment>
<dbReference type="Gene3D" id="1.10.530.10">
    <property type="match status" value="1"/>
</dbReference>
<dbReference type="PANTHER" id="PTHR33308">
    <property type="entry name" value="PEPTIDOGLYCAN HYDROLASE FLGJ"/>
    <property type="match status" value="1"/>
</dbReference>
<dbReference type="GO" id="GO:0071973">
    <property type="term" value="P:bacterial-type flagellum-dependent cell motility"/>
    <property type="evidence" value="ECO:0007669"/>
    <property type="project" value="TreeGrafter"/>
</dbReference>
<name>A0AA41WRQ8_9RALS</name>
<keyword evidence="1" id="KW-0378">Hydrolase</keyword>